<evidence type="ECO:0000313" key="3">
    <source>
        <dbReference type="EMBL" id="GAA1844809.1"/>
    </source>
</evidence>
<proteinExistence type="predicted"/>
<comment type="caution">
    <text evidence="3">The sequence shown here is derived from an EMBL/GenBank/DDBJ whole genome shotgun (WGS) entry which is preliminary data.</text>
</comment>
<dbReference type="RefSeq" id="WP_344415780.1">
    <property type="nucleotide sequence ID" value="NZ_BAAAQK010000005.1"/>
</dbReference>
<dbReference type="PANTHER" id="PTHR21240">
    <property type="entry name" value="2-AMINO-3-CARBOXYLMUCONATE-6-SEMIALDEHYDE DECARBOXYLASE"/>
    <property type="match status" value="1"/>
</dbReference>
<feature type="domain" description="Amidohydrolase-related" evidence="2">
    <location>
        <begin position="105"/>
        <end position="364"/>
    </location>
</feature>
<sequence>MTSTTSEGVGSGVIDTAVHHDWRDQNEIVRYLSSAWREYVGESKWFSWGLGTKDISLDVPYMHPRSAAMGESPTPGYAELAARLERSGADKGVLVYGKSMLMPADNNPHLGRELCHALNRWTVENWLDPDDSPFLGSILVANQFPELSAEWIREFSRHPRMVQVALGGNGLGKPFGHPVYDPIFRAAADTGMPVVIHTLADGAADSLPHSLAGGVAASYAEYRALSAQSLMTHASSLISQGVFERYKDLKVVLMGGGIAWVPAFLWRMQTNFGPFGREAPWLRSLPYDYFLRNIRVSTYHLEKAPSTESWRSVLRAVDDSGSIFCYGSGMPFGDFDTVAGVRATLPAEWHPNVFGGTAGDLYGLTSERVANG</sequence>
<name>A0ABN2MZE4_9PSEU</name>
<dbReference type="Proteomes" id="UP001500449">
    <property type="component" value="Unassembled WGS sequence"/>
</dbReference>
<organism evidence="3 4">
    <name type="scientific">Pseudonocardia ailaonensis</name>
    <dbReference type="NCBI Taxonomy" id="367279"/>
    <lineage>
        <taxon>Bacteria</taxon>
        <taxon>Bacillati</taxon>
        <taxon>Actinomycetota</taxon>
        <taxon>Actinomycetes</taxon>
        <taxon>Pseudonocardiales</taxon>
        <taxon>Pseudonocardiaceae</taxon>
        <taxon>Pseudonocardia</taxon>
    </lineage>
</organism>
<protein>
    <submittedName>
        <fullName evidence="3">Amidohydrolase family protein</fullName>
    </submittedName>
</protein>
<evidence type="ECO:0000256" key="1">
    <source>
        <dbReference type="ARBA" id="ARBA00023239"/>
    </source>
</evidence>
<dbReference type="InterPro" id="IPR006680">
    <property type="entry name" value="Amidohydro-rel"/>
</dbReference>
<keyword evidence="4" id="KW-1185">Reference proteome</keyword>
<dbReference type="EMBL" id="BAAAQK010000005">
    <property type="protein sequence ID" value="GAA1844809.1"/>
    <property type="molecule type" value="Genomic_DNA"/>
</dbReference>
<accession>A0ABN2MZE4</accession>
<keyword evidence="1" id="KW-0456">Lyase</keyword>
<dbReference type="InterPro" id="IPR032465">
    <property type="entry name" value="ACMSD"/>
</dbReference>
<evidence type="ECO:0000259" key="2">
    <source>
        <dbReference type="Pfam" id="PF04909"/>
    </source>
</evidence>
<dbReference type="SUPFAM" id="SSF51556">
    <property type="entry name" value="Metallo-dependent hydrolases"/>
    <property type="match status" value="1"/>
</dbReference>
<evidence type="ECO:0000313" key="4">
    <source>
        <dbReference type="Proteomes" id="UP001500449"/>
    </source>
</evidence>
<reference evidence="3 4" key="1">
    <citation type="journal article" date="2019" name="Int. J. Syst. Evol. Microbiol.">
        <title>The Global Catalogue of Microorganisms (GCM) 10K type strain sequencing project: providing services to taxonomists for standard genome sequencing and annotation.</title>
        <authorList>
            <consortium name="The Broad Institute Genomics Platform"/>
            <consortium name="The Broad Institute Genome Sequencing Center for Infectious Disease"/>
            <person name="Wu L."/>
            <person name="Ma J."/>
        </authorList>
    </citation>
    <scope>NUCLEOTIDE SEQUENCE [LARGE SCALE GENOMIC DNA]</scope>
    <source>
        <strain evidence="3 4">JCM 16009</strain>
    </source>
</reference>
<dbReference type="Pfam" id="PF04909">
    <property type="entry name" value="Amidohydro_2"/>
    <property type="match status" value="1"/>
</dbReference>
<dbReference type="InterPro" id="IPR032466">
    <property type="entry name" value="Metal_Hydrolase"/>
</dbReference>
<gene>
    <name evidence="3" type="ORF">GCM10009836_25370</name>
</gene>
<dbReference type="Gene3D" id="3.20.20.140">
    <property type="entry name" value="Metal-dependent hydrolases"/>
    <property type="match status" value="1"/>
</dbReference>
<dbReference type="PANTHER" id="PTHR21240:SF28">
    <property type="entry name" value="ISO-OROTATE DECARBOXYLASE (EUROFUNG)"/>
    <property type="match status" value="1"/>
</dbReference>